<dbReference type="HOGENOM" id="CLU_103780_1_0_11"/>
<name>A0A066YKV7_9ACTN</name>
<dbReference type="eggNOG" id="ENOG50339B3">
    <property type="taxonomic scope" value="Bacteria"/>
</dbReference>
<evidence type="ECO:0000313" key="3">
    <source>
        <dbReference type="Proteomes" id="UP000027178"/>
    </source>
</evidence>
<evidence type="ECO:0000313" key="2">
    <source>
        <dbReference type="EMBL" id="KDN81777.1"/>
    </source>
</evidence>
<sequence>MPTSLLAVVRDHRTVAEFLSWPGDFDLLGAEHGEPVHLASGLALEAFAGDGAGGTFFFCGDGGEERPVLYADSEGGAALLALGLPELLCLLLVVPWWRDCPGFTAAESEARAAEYLDDDPDLYATRDAVARALGLTLPTPPRHSPASGGPPPARAGTTS</sequence>
<dbReference type="PATRIC" id="fig|1348663.4.peg.6286"/>
<accession>A0A066YKV7</accession>
<evidence type="ECO:0000256" key="1">
    <source>
        <dbReference type="SAM" id="MobiDB-lite"/>
    </source>
</evidence>
<gene>
    <name evidence="2" type="ORF">KCH_64970</name>
</gene>
<comment type="caution">
    <text evidence="2">The sequence shown here is derived from an EMBL/GenBank/DDBJ whole genome shotgun (WGS) entry which is preliminary data.</text>
</comment>
<feature type="compositionally biased region" description="Pro residues" evidence="1">
    <location>
        <begin position="138"/>
        <end position="153"/>
    </location>
</feature>
<organism evidence="2 3">
    <name type="scientific">Kitasatospora cheerisanensis KCTC 2395</name>
    <dbReference type="NCBI Taxonomy" id="1348663"/>
    <lineage>
        <taxon>Bacteria</taxon>
        <taxon>Bacillati</taxon>
        <taxon>Actinomycetota</taxon>
        <taxon>Actinomycetes</taxon>
        <taxon>Kitasatosporales</taxon>
        <taxon>Streptomycetaceae</taxon>
        <taxon>Kitasatospora</taxon>
    </lineage>
</organism>
<reference evidence="2 3" key="1">
    <citation type="submission" date="2014-05" db="EMBL/GenBank/DDBJ databases">
        <title>Draft Genome Sequence of Kitasatospora cheerisanensis KCTC 2395.</title>
        <authorList>
            <person name="Nam D.H."/>
        </authorList>
    </citation>
    <scope>NUCLEOTIDE SEQUENCE [LARGE SCALE GENOMIC DNA]</scope>
    <source>
        <strain evidence="2 3">KCTC 2395</strain>
    </source>
</reference>
<feature type="region of interest" description="Disordered" evidence="1">
    <location>
        <begin position="135"/>
        <end position="159"/>
    </location>
</feature>
<protein>
    <submittedName>
        <fullName evidence="2">Uncharacterized protein</fullName>
    </submittedName>
</protein>
<keyword evidence="3" id="KW-1185">Reference proteome</keyword>
<proteinExistence type="predicted"/>
<dbReference type="RefSeq" id="WP_244305492.1">
    <property type="nucleotide sequence ID" value="NZ_KK853997.1"/>
</dbReference>
<dbReference type="EMBL" id="JNBY01000131">
    <property type="protein sequence ID" value="KDN81777.1"/>
    <property type="molecule type" value="Genomic_DNA"/>
</dbReference>
<dbReference type="Proteomes" id="UP000027178">
    <property type="component" value="Unassembled WGS sequence"/>
</dbReference>
<dbReference type="AlphaFoldDB" id="A0A066YKV7"/>